<gene>
    <name evidence="1" type="ORF">GCM10010383_49680</name>
</gene>
<name>A0ABQ2XEJ6_9ACTN</name>
<evidence type="ECO:0008006" key="3">
    <source>
        <dbReference type="Google" id="ProtNLM"/>
    </source>
</evidence>
<dbReference type="Proteomes" id="UP000617743">
    <property type="component" value="Unassembled WGS sequence"/>
</dbReference>
<evidence type="ECO:0000313" key="1">
    <source>
        <dbReference type="EMBL" id="GGX13696.1"/>
    </source>
</evidence>
<dbReference type="EMBL" id="BMWC01000007">
    <property type="protein sequence ID" value="GGX13696.1"/>
    <property type="molecule type" value="Genomic_DNA"/>
</dbReference>
<proteinExistence type="predicted"/>
<dbReference type="RefSeq" id="WP_190052488.1">
    <property type="nucleotide sequence ID" value="NZ_BMWC01000007.1"/>
</dbReference>
<accession>A0ABQ2XEJ6</accession>
<protein>
    <recommendedName>
        <fullName evidence="3">DUF4062 domain-containing protein</fullName>
    </recommendedName>
</protein>
<organism evidence="1 2">
    <name type="scientific">Streptomyces lomondensis</name>
    <dbReference type="NCBI Taxonomy" id="68229"/>
    <lineage>
        <taxon>Bacteria</taxon>
        <taxon>Bacillati</taxon>
        <taxon>Actinomycetota</taxon>
        <taxon>Actinomycetes</taxon>
        <taxon>Kitasatosporales</taxon>
        <taxon>Streptomycetaceae</taxon>
        <taxon>Streptomyces</taxon>
    </lineage>
</organism>
<sequence length="289" mass="32600">MAYQATTLHLLISCPGDITKDDREVIHRSVNRWNFNYGQQFQLTVLPIWWGEHASGEFGEHPQDIINRQLVDGADMALAIFWARLGTSSDRAVSGTFEEIERMARAGKTVTILHCTRPVSNGDLEQQIALRDYLRSLEPNALVMTYANEAELVSRVDNLLSRQATLFMAKASGAKTHTPEEDPGVWPSVDFRERVETDSKGRVRTRRSHYIVLTNKGRTPARNVTFSIEPDDGMILRDDDQMIDVIAPDSEIRFPLALTMGSPSQFNCTVKWKGLDGEERENVATLRPV</sequence>
<reference evidence="2" key="1">
    <citation type="journal article" date="2019" name="Int. J. Syst. Evol. Microbiol.">
        <title>The Global Catalogue of Microorganisms (GCM) 10K type strain sequencing project: providing services to taxonomists for standard genome sequencing and annotation.</title>
        <authorList>
            <consortium name="The Broad Institute Genomics Platform"/>
            <consortium name="The Broad Institute Genome Sequencing Center for Infectious Disease"/>
            <person name="Wu L."/>
            <person name="Ma J."/>
        </authorList>
    </citation>
    <scope>NUCLEOTIDE SEQUENCE [LARGE SCALE GENOMIC DNA]</scope>
    <source>
        <strain evidence="2">JCM 4866</strain>
    </source>
</reference>
<keyword evidence="2" id="KW-1185">Reference proteome</keyword>
<comment type="caution">
    <text evidence="1">The sequence shown here is derived from an EMBL/GenBank/DDBJ whole genome shotgun (WGS) entry which is preliminary data.</text>
</comment>
<evidence type="ECO:0000313" key="2">
    <source>
        <dbReference type="Proteomes" id="UP000617743"/>
    </source>
</evidence>